<organism evidence="1 2">
    <name type="scientific">Paenibacillus septentrionalis</name>
    <dbReference type="NCBI Taxonomy" id="429342"/>
    <lineage>
        <taxon>Bacteria</taxon>
        <taxon>Bacillati</taxon>
        <taxon>Bacillota</taxon>
        <taxon>Bacilli</taxon>
        <taxon>Bacillales</taxon>
        <taxon>Paenibacillaceae</taxon>
        <taxon>Paenibacillus</taxon>
    </lineage>
</organism>
<dbReference type="RefSeq" id="WP_379236254.1">
    <property type="nucleotide sequence ID" value="NZ_JBHSTE010000005.1"/>
</dbReference>
<name>A0ABW1V9B9_9BACL</name>
<reference evidence="2" key="1">
    <citation type="journal article" date="2019" name="Int. J. Syst. Evol. Microbiol.">
        <title>The Global Catalogue of Microorganisms (GCM) 10K type strain sequencing project: providing services to taxonomists for standard genome sequencing and annotation.</title>
        <authorList>
            <consortium name="The Broad Institute Genomics Platform"/>
            <consortium name="The Broad Institute Genome Sequencing Center for Infectious Disease"/>
            <person name="Wu L."/>
            <person name="Ma J."/>
        </authorList>
    </citation>
    <scope>NUCLEOTIDE SEQUENCE [LARGE SCALE GENOMIC DNA]</scope>
    <source>
        <strain evidence="2">PCU 280</strain>
    </source>
</reference>
<evidence type="ECO:0000313" key="1">
    <source>
        <dbReference type="EMBL" id="MFC6334089.1"/>
    </source>
</evidence>
<accession>A0ABW1V9B9</accession>
<keyword evidence="2" id="KW-1185">Reference proteome</keyword>
<comment type="caution">
    <text evidence="1">The sequence shown here is derived from an EMBL/GenBank/DDBJ whole genome shotgun (WGS) entry which is preliminary data.</text>
</comment>
<proteinExistence type="predicted"/>
<protein>
    <recommendedName>
        <fullName evidence="3">Polymer-forming cytoskeletal protein</fullName>
    </recommendedName>
</protein>
<gene>
    <name evidence="1" type="ORF">ACFP56_15785</name>
</gene>
<dbReference type="Proteomes" id="UP001596233">
    <property type="component" value="Unassembled WGS sequence"/>
</dbReference>
<evidence type="ECO:0008006" key="3">
    <source>
        <dbReference type="Google" id="ProtNLM"/>
    </source>
</evidence>
<dbReference type="EMBL" id="JBHSTE010000005">
    <property type="protein sequence ID" value="MFC6334089.1"/>
    <property type="molecule type" value="Genomic_DNA"/>
</dbReference>
<evidence type="ECO:0000313" key="2">
    <source>
        <dbReference type="Proteomes" id="UP001596233"/>
    </source>
</evidence>
<sequence>MVKSTVAGKGMKDITVNGHQVFDGAVIADNIRIHGNGRFLEGLSSQQLRIIGSCSIKGNTSVKHIYCQGHGKFHTLQVEIIQVAGSIAAEHVSGANLIDIKGSLQIKGSLEAVNVTIRQQGTASVNRITAEKSVVIQADRLSILHWLWPRSRRGTYHVLKGYEVKVDHIQSSLIVGGYVEIGPNCAIHKVIYSEYLSVAPGAKVAEVIHLSQHPQIWRSELC</sequence>